<name>F6DCN6_THICA</name>
<dbReference type="KEGG" id="tcy:Thicy_0850"/>
<dbReference type="CDD" id="cd00093">
    <property type="entry name" value="HTH_XRE"/>
    <property type="match status" value="1"/>
</dbReference>
<dbReference type="STRING" id="717773.Thicy_0850"/>
<dbReference type="eggNOG" id="COG1396">
    <property type="taxonomic scope" value="Bacteria"/>
</dbReference>
<dbReference type="GO" id="GO:0005829">
    <property type="term" value="C:cytosol"/>
    <property type="evidence" value="ECO:0007669"/>
    <property type="project" value="TreeGrafter"/>
</dbReference>
<keyword evidence="1" id="KW-0238">DNA-binding</keyword>
<dbReference type="RefSeq" id="WP_013835400.1">
    <property type="nucleotide sequence ID" value="NC_015581.1"/>
</dbReference>
<dbReference type="Proteomes" id="UP000009232">
    <property type="component" value="Chromosome"/>
</dbReference>
<evidence type="ECO:0000313" key="4">
    <source>
        <dbReference type="Proteomes" id="UP000009232"/>
    </source>
</evidence>
<accession>F6DCN6</accession>
<evidence type="ECO:0000313" key="3">
    <source>
        <dbReference type="EMBL" id="AEG31622.1"/>
    </source>
</evidence>
<dbReference type="InterPro" id="IPR001387">
    <property type="entry name" value="Cro/C1-type_HTH"/>
</dbReference>
<dbReference type="EMBL" id="CP002776">
    <property type="protein sequence ID" value="AEG31622.1"/>
    <property type="molecule type" value="Genomic_DNA"/>
</dbReference>
<reference evidence="3 4" key="1">
    <citation type="submission" date="2011-05" db="EMBL/GenBank/DDBJ databases">
        <title>Complete sequence of Thioalkalimicrobium cyclicum ALM1.</title>
        <authorList>
            <consortium name="US DOE Joint Genome Institute"/>
            <person name="Lucas S."/>
            <person name="Han J."/>
            <person name="Lapidus A."/>
            <person name="Cheng J.-F."/>
            <person name="Goodwin L."/>
            <person name="Pitluck S."/>
            <person name="Peters L."/>
            <person name="Mikhailova N."/>
            <person name="Davenport K."/>
            <person name="Han C."/>
            <person name="Tapia R."/>
            <person name="Land M."/>
            <person name="Hauser L."/>
            <person name="Kyrpides N."/>
            <person name="Ivanova N."/>
            <person name="Pagani I."/>
            <person name="Kappler U."/>
            <person name="Woyke T."/>
        </authorList>
    </citation>
    <scope>NUCLEOTIDE SEQUENCE [LARGE SCALE GENOMIC DNA]</scope>
    <source>
        <strain evidence="4">DSM 14477 / JCM 11371 / ALM1</strain>
    </source>
</reference>
<gene>
    <name evidence="3" type="ordered locus">Thicy_0850</name>
</gene>
<evidence type="ECO:0000256" key="1">
    <source>
        <dbReference type="ARBA" id="ARBA00023125"/>
    </source>
</evidence>
<dbReference type="GO" id="GO:0003700">
    <property type="term" value="F:DNA-binding transcription factor activity"/>
    <property type="evidence" value="ECO:0007669"/>
    <property type="project" value="TreeGrafter"/>
</dbReference>
<dbReference type="AlphaFoldDB" id="F6DCN6"/>
<dbReference type="OrthoDB" id="9803379at2"/>
<protein>
    <submittedName>
        <fullName evidence="3">Helix-turn-helix domain protein</fullName>
    </submittedName>
</protein>
<dbReference type="SUPFAM" id="SSF47413">
    <property type="entry name" value="lambda repressor-like DNA-binding domains"/>
    <property type="match status" value="1"/>
</dbReference>
<dbReference type="InterPro" id="IPR050807">
    <property type="entry name" value="TransReg_Diox_bact_type"/>
</dbReference>
<organism evidence="3 4">
    <name type="scientific">Thiomicrospira cyclica (strain DSM 14477 / JCM 11371 / ALM1)</name>
    <name type="common">Thioalkalimicrobium cyclicum</name>
    <dbReference type="NCBI Taxonomy" id="717773"/>
    <lineage>
        <taxon>Bacteria</taxon>
        <taxon>Pseudomonadati</taxon>
        <taxon>Pseudomonadota</taxon>
        <taxon>Gammaproteobacteria</taxon>
        <taxon>Thiotrichales</taxon>
        <taxon>Piscirickettsiaceae</taxon>
        <taxon>Thiomicrospira</taxon>
    </lineage>
</organism>
<sequence length="84" mass="9597">MKTIHSGSYKVAQLMLIQLRKNSGLTQSELAEYIGVDQSFISKIERGERRLDIVEFVLYCNSLKVSPAETIEILQQKVEDSSYE</sequence>
<dbReference type="PROSITE" id="PS50943">
    <property type="entry name" value="HTH_CROC1"/>
    <property type="match status" value="1"/>
</dbReference>
<dbReference type="Pfam" id="PF01381">
    <property type="entry name" value="HTH_3"/>
    <property type="match status" value="1"/>
</dbReference>
<proteinExistence type="predicted"/>
<dbReference type="SMART" id="SM00530">
    <property type="entry name" value="HTH_XRE"/>
    <property type="match status" value="1"/>
</dbReference>
<keyword evidence="4" id="KW-1185">Reference proteome</keyword>
<dbReference type="PANTHER" id="PTHR46797">
    <property type="entry name" value="HTH-TYPE TRANSCRIPTIONAL REGULATOR"/>
    <property type="match status" value="1"/>
</dbReference>
<evidence type="ECO:0000259" key="2">
    <source>
        <dbReference type="PROSITE" id="PS50943"/>
    </source>
</evidence>
<dbReference type="REBASE" id="36369">
    <property type="entry name" value="C.TcyALM1ORF849P"/>
</dbReference>
<dbReference type="PANTHER" id="PTHR46797:SF1">
    <property type="entry name" value="METHYLPHOSPHONATE SYNTHASE"/>
    <property type="match status" value="1"/>
</dbReference>
<feature type="domain" description="HTH cro/C1-type" evidence="2">
    <location>
        <begin position="16"/>
        <end position="70"/>
    </location>
</feature>
<dbReference type="InterPro" id="IPR010982">
    <property type="entry name" value="Lambda_DNA-bd_dom_sf"/>
</dbReference>
<dbReference type="GO" id="GO:0003677">
    <property type="term" value="F:DNA binding"/>
    <property type="evidence" value="ECO:0007669"/>
    <property type="project" value="UniProtKB-KW"/>
</dbReference>
<dbReference type="Gene3D" id="1.10.260.40">
    <property type="entry name" value="lambda repressor-like DNA-binding domains"/>
    <property type="match status" value="1"/>
</dbReference>
<dbReference type="HOGENOM" id="CLU_066192_30_1_6"/>